<gene>
    <name evidence="1" type="ORF">IAB73_03120</name>
</gene>
<dbReference type="Gene3D" id="2.115.10.20">
    <property type="entry name" value="Glycosyl hydrolase domain, family 43"/>
    <property type="match status" value="1"/>
</dbReference>
<name>A0A9D0Z984_9FIRM</name>
<dbReference type="SUPFAM" id="SSF75005">
    <property type="entry name" value="Arabinanase/levansucrase/invertase"/>
    <property type="match status" value="1"/>
</dbReference>
<evidence type="ECO:0000313" key="1">
    <source>
        <dbReference type="EMBL" id="HIQ71185.1"/>
    </source>
</evidence>
<dbReference type="Proteomes" id="UP000886887">
    <property type="component" value="Unassembled WGS sequence"/>
</dbReference>
<sequence length="314" mass="36069">MQAYLFVHFRERTTPDGEQVYFGLSRDGFHWEAVNGGRPVLWAYYGDKGVRDMTIVRDARAGKFRIFATDLSLAYGMRGRYHGSWDAIGREGSKALAYWESDDLIHWTEQRLIELGDADFGCLWAPDILWDREREAYLLHWSSAHRKNGYGPKAIYYSLTRDFAHYTAPEELYRKADSGVIDSAIYEEDGAYYMFLKSEGNPERIVLLRAQQLSGPWTRVPAFDEAMQTLQAGQYEAPTAVRLEDGRWCLFLDYYGVRGAGQGYVPFVAPSLQSGAFIRSDAAFSFPYGFKHGTILTITPEEYERIQAYRWPVD</sequence>
<dbReference type="PANTHER" id="PTHR43301:SF3">
    <property type="entry name" value="ARABINAN ENDO-1,5-ALPHA-L-ARABINOSIDASE A-RELATED"/>
    <property type="match status" value="1"/>
</dbReference>
<evidence type="ECO:0000313" key="2">
    <source>
        <dbReference type="Proteomes" id="UP000886887"/>
    </source>
</evidence>
<reference evidence="1" key="1">
    <citation type="submission" date="2020-10" db="EMBL/GenBank/DDBJ databases">
        <authorList>
            <person name="Gilroy R."/>
        </authorList>
    </citation>
    <scope>NUCLEOTIDE SEQUENCE</scope>
    <source>
        <strain evidence="1">ChiSxjej2B14-6234</strain>
    </source>
</reference>
<dbReference type="EMBL" id="DVFJ01000009">
    <property type="protein sequence ID" value="HIQ71185.1"/>
    <property type="molecule type" value="Genomic_DNA"/>
</dbReference>
<proteinExistence type="predicted"/>
<protein>
    <submittedName>
        <fullName evidence="1">Glycoside hydrolase family 43 protein</fullName>
    </submittedName>
</protein>
<dbReference type="InterPro" id="IPR050727">
    <property type="entry name" value="GH43_arabinanases"/>
</dbReference>
<dbReference type="CDD" id="cd08983">
    <property type="entry name" value="GH43_Bt3655-like"/>
    <property type="match status" value="1"/>
</dbReference>
<dbReference type="AlphaFoldDB" id="A0A9D0Z984"/>
<dbReference type="PANTHER" id="PTHR43301">
    <property type="entry name" value="ARABINAN ENDO-1,5-ALPHA-L-ARABINOSIDASE"/>
    <property type="match status" value="1"/>
</dbReference>
<dbReference type="GO" id="GO:0016787">
    <property type="term" value="F:hydrolase activity"/>
    <property type="evidence" value="ECO:0007669"/>
    <property type="project" value="UniProtKB-KW"/>
</dbReference>
<reference evidence="1" key="2">
    <citation type="journal article" date="2021" name="PeerJ">
        <title>Extensive microbial diversity within the chicken gut microbiome revealed by metagenomics and culture.</title>
        <authorList>
            <person name="Gilroy R."/>
            <person name="Ravi A."/>
            <person name="Getino M."/>
            <person name="Pursley I."/>
            <person name="Horton D.L."/>
            <person name="Alikhan N.F."/>
            <person name="Baker D."/>
            <person name="Gharbi K."/>
            <person name="Hall N."/>
            <person name="Watson M."/>
            <person name="Adriaenssens E.M."/>
            <person name="Foster-Nyarko E."/>
            <person name="Jarju S."/>
            <person name="Secka A."/>
            <person name="Antonio M."/>
            <person name="Oren A."/>
            <person name="Chaudhuri R.R."/>
            <person name="La Ragione R."/>
            <person name="Hildebrand F."/>
            <person name="Pallen M.J."/>
        </authorList>
    </citation>
    <scope>NUCLEOTIDE SEQUENCE</scope>
    <source>
        <strain evidence="1">ChiSxjej2B14-6234</strain>
    </source>
</reference>
<accession>A0A9D0Z984</accession>
<dbReference type="InterPro" id="IPR023296">
    <property type="entry name" value="Glyco_hydro_beta-prop_sf"/>
</dbReference>
<comment type="caution">
    <text evidence="1">The sequence shown here is derived from an EMBL/GenBank/DDBJ whole genome shotgun (WGS) entry which is preliminary data.</text>
</comment>
<organism evidence="1 2">
    <name type="scientific">Candidatus Onthenecus intestinigallinarum</name>
    <dbReference type="NCBI Taxonomy" id="2840875"/>
    <lineage>
        <taxon>Bacteria</taxon>
        <taxon>Bacillati</taxon>
        <taxon>Bacillota</taxon>
        <taxon>Clostridia</taxon>
        <taxon>Eubacteriales</taxon>
        <taxon>Candidatus Onthenecus</taxon>
    </lineage>
</organism>
<keyword evidence="1" id="KW-0378">Hydrolase</keyword>